<dbReference type="GO" id="GO:0003723">
    <property type="term" value="F:RNA binding"/>
    <property type="evidence" value="ECO:0007669"/>
    <property type="project" value="InterPro"/>
</dbReference>
<feature type="domain" description="DYW" evidence="4">
    <location>
        <begin position="729"/>
        <end position="821"/>
    </location>
</feature>
<dbReference type="FunFam" id="1.25.40.10:FF:001404">
    <property type="entry name" value="Putative pentatricopeptide repeat-containing protein"/>
    <property type="match status" value="1"/>
</dbReference>
<dbReference type="InterPro" id="IPR046848">
    <property type="entry name" value="E_motif"/>
</dbReference>
<evidence type="ECO:0000256" key="1">
    <source>
        <dbReference type="ARBA" id="ARBA00006643"/>
    </source>
</evidence>
<feature type="repeat" description="PPR" evidence="3">
    <location>
        <begin position="311"/>
        <end position="345"/>
    </location>
</feature>
<dbReference type="AlphaFoldDB" id="A0AAV5KNB2"/>
<dbReference type="GO" id="GO:0008270">
    <property type="term" value="F:zinc ion binding"/>
    <property type="evidence" value="ECO:0007669"/>
    <property type="project" value="InterPro"/>
</dbReference>
<accession>A0AAV5KNB2</accession>
<feature type="repeat" description="PPR" evidence="3">
    <location>
        <begin position="78"/>
        <end position="108"/>
    </location>
</feature>
<dbReference type="InterPro" id="IPR046960">
    <property type="entry name" value="PPR_At4g14850-like_plant"/>
</dbReference>
<name>A0AAV5KNB2_9ROSI</name>
<protein>
    <recommendedName>
        <fullName evidence="4">DYW domain-containing protein</fullName>
    </recommendedName>
</protein>
<dbReference type="InterPro" id="IPR002885">
    <property type="entry name" value="PPR_rpt"/>
</dbReference>
<feature type="repeat" description="PPR" evidence="3">
    <location>
        <begin position="109"/>
        <end position="143"/>
    </location>
</feature>
<dbReference type="PROSITE" id="PS51375">
    <property type="entry name" value="PPR"/>
    <property type="match status" value="10"/>
</dbReference>
<dbReference type="FunFam" id="1.25.40.10:FF:000958">
    <property type="entry name" value="Pentatricopeptide repeat-containing protein At4g39530"/>
    <property type="match status" value="1"/>
</dbReference>
<dbReference type="PANTHER" id="PTHR47926:SF475">
    <property type="entry name" value="DYW DOMAIN-CONTAINING PROTEIN"/>
    <property type="match status" value="1"/>
</dbReference>
<dbReference type="FunFam" id="1.25.40.10:FF:000196">
    <property type="entry name" value="Pentatricopeptide repeat-containing protein At4g14850"/>
    <property type="match status" value="1"/>
</dbReference>
<dbReference type="NCBIfam" id="TIGR00756">
    <property type="entry name" value="PPR"/>
    <property type="match status" value="8"/>
</dbReference>
<dbReference type="SUPFAM" id="SSF48452">
    <property type="entry name" value="TPR-like"/>
    <property type="match status" value="1"/>
</dbReference>
<evidence type="ECO:0000259" key="4">
    <source>
        <dbReference type="Pfam" id="PF14432"/>
    </source>
</evidence>
<feature type="repeat" description="PPR" evidence="3">
    <location>
        <begin position="210"/>
        <end position="244"/>
    </location>
</feature>
<evidence type="ECO:0000256" key="3">
    <source>
        <dbReference type="PROSITE-ProRule" id="PRU00708"/>
    </source>
</evidence>
<dbReference type="PANTHER" id="PTHR47926">
    <property type="entry name" value="PENTATRICOPEPTIDE REPEAT-CONTAINING PROTEIN"/>
    <property type="match status" value="1"/>
</dbReference>
<feature type="repeat" description="PPR" evidence="3">
    <location>
        <begin position="513"/>
        <end position="547"/>
    </location>
</feature>
<dbReference type="FunFam" id="1.25.40.10:FF:001790">
    <property type="entry name" value="Putative pentatricopeptide repeat-containing protein At2g01510"/>
    <property type="match status" value="1"/>
</dbReference>
<dbReference type="InterPro" id="IPR032867">
    <property type="entry name" value="DYW_dom"/>
</dbReference>
<dbReference type="InterPro" id="IPR011990">
    <property type="entry name" value="TPR-like_helical_dom_sf"/>
</dbReference>
<feature type="repeat" description="PPR" evidence="3">
    <location>
        <begin position="584"/>
        <end position="614"/>
    </location>
</feature>
<keyword evidence="6" id="KW-1185">Reference proteome</keyword>
<gene>
    <name evidence="5" type="ORF">SLEP1_g35385</name>
</gene>
<dbReference type="Pfam" id="PF12854">
    <property type="entry name" value="PPR_1"/>
    <property type="match status" value="1"/>
</dbReference>
<comment type="caution">
    <text evidence="5">The sequence shown here is derived from an EMBL/GenBank/DDBJ whole genome shotgun (WGS) entry which is preliminary data.</text>
</comment>
<comment type="similarity">
    <text evidence="1">Belongs to the PPR family. PCMP-H subfamily.</text>
</comment>
<dbReference type="Pfam" id="PF20431">
    <property type="entry name" value="E_motif"/>
    <property type="match status" value="1"/>
</dbReference>
<evidence type="ECO:0000256" key="2">
    <source>
        <dbReference type="ARBA" id="ARBA00022737"/>
    </source>
</evidence>
<feature type="repeat" description="PPR" evidence="3">
    <location>
        <begin position="651"/>
        <end position="685"/>
    </location>
</feature>
<keyword evidence="2" id="KW-0677">Repeat</keyword>
<dbReference type="Proteomes" id="UP001054252">
    <property type="component" value="Unassembled WGS sequence"/>
</dbReference>
<dbReference type="EMBL" id="BPVZ01000071">
    <property type="protein sequence ID" value="GKV26024.1"/>
    <property type="molecule type" value="Genomic_DNA"/>
</dbReference>
<dbReference type="FunFam" id="1.25.40.10:FF:000031">
    <property type="entry name" value="Pentatricopeptide repeat-containing protein mitochondrial"/>
    <property type="match status" value="1"/>
</dbReference>
<dbReference type="Pfam" id="PF14432">
    <property type="entry name" value="DYW_deaminase"/>
    <property type="match status" value="1"/>
</dbReference>
<sequence>MKPYRITNAVLKSVASASFAASKPPIPHQNVESLIDARIIKTGFDPFTCRSNFQVDNFVKNGNLFQARQLFDEMPNRNTVSSNMMISGYVKAGDLSSAREIFNAMVHRTAITWTILIGAYSHQNQFCEAFKLFVDMHRSGTDPDYVTFATLLSGCNEPQVHKELIQVHACIVKLGYDFRLMVCNSLLDSYCKTCRLDLARQVFKEMPERDSVTFNALITGYSKDGLNEEAIRLFTEMQNLGFKPSDFTFAGVLGAAVGQDDLALGQQIHGFGVKAGYVWNVFVGNALLDFYSKHDSLVEARKLFDEMPELDGISYNVMITGYSWVEQYEESIKLFRELQFTKFDRRQFPFATMLSIAANLLDLQMGQQIHSLAIVAKSVQELVVGNSLVDMYAKCGRFEAADKIFRTLAQRSTVPWTALISAYVQKGFYEEGLNLFNEMHRAGVRPDPATFASMLKASSNLASLSLGKQLHSFVIRSGSMSSVFSGSALVDLYAKCGSIKDAIRIFQEMPERNIISWNALISAYAHNGDGEATLKSFEQMLKLDFQPNSVSFLSVLSACSHCGLIEKGLQYFKSMTHVHKLVPKREHYSCMVDLLCRGGRFDEAEKLMAEMPFDPDEIMWSSVLNSCRIHKNQDLAKKAAEHLFNMEALRDASAYVSMSNIYAAAGQWESVGKVKKAMKERGIRKVPAFSWVEIKHKVHVFQANDKKHPQMKKIMEKIDMLSKKMEKEGYKPDTGCVLHDVDEKMKIESLKYHSERLAIAFALISTPKGSPILVMKNLRACTDCHAAIKVISKIVKREITVRDSSRFHHFKDGFCSCGDYW</sequence>
<dbReference type="Gene3D" id="1.25.40.10">
    <property type="entry name" value="Tetratricopeptide repeat domain"/>
    <property type="match status" value="5"/>
</dbReference>
<dbReference type="GO" id="GO:0009451">
    <property type="term" value="P:RNA modification"/>
    <property type="evidence" value="ECO:0007669"/>
    <property type="project" value="InterPro"/>
</dbReference>
<evidence type="ECO:0000313" key="5">
    <source>
        <dbReference type="EMBL" id="GKV26024.1"/>
    </source>
</evidence>
<dbReference type="Pfam" id="PF01535">
    <property type="entry name" value="PPR"/>
    <property type="match status" value="6"/>
</dbReference>
<feature type="repeat" description="PPR" evidence="3">
    <location>
        <begin position="482"/>
        <end position="512"/>
    </location>
</feature>
<evidence type="ECO:0000313" key="6">
    <source>
        <dbReference type="Proteomes" id="UP001054252"/>
    </source>
</evidence>
<feature type="repeat" description="PPR" evidence="3">
    <location>
        <begin position="412"/>
        <end position="446"/>
    </location>
</feature>
<dbReference type="Pfam" id="PF13041">
    <property type="entry name" value="PPR_2"/>
    <property type="match status" value="4"/>
</dbReference>
<organism evidence="5 6">
    <name type="scientific">Rubroshorea leprosula</name>
    <dbReference type="NCBI Taxonomy" id="152421"/>
    <lineage>
        <taxon>Eukaryota</taxon>
        <taxon>Viridiplantae</taxon>
        <taxon>Streptophyta</taxon>
        <taxon>Embryophyta</taxon>
        <taxon>Tracheophyta</taxon>
        <taxon>Spermatophyta</taxon>
        <taxon>Magnoliopsida</taxon>
        <taxon>eudicotyledons</taxon>
        <taxon>Gunneridae</taxon>
        <taxon>Pentapetalae</taxon>
        <taxon>rosids</taxon>
        <taxon>malvids</taxon>
        <taxon>Malvales</taxon>
        <taxon>Dipterocarpaceae</taxon>
        <taxon>Rubroshorea</taxon>
    </lineage>
</organism>
<reference evidence="5 6" key="1">
    <citation type="journal article" date="2021" name="Commun. Biol.">
        <title>The genome of Shorea leprosula (Dipterocarpaceae) highlights the ecological relevance of drought in aseasonal tropical rainforests.</title>
        <authorList>
            <person name="Ng K.K.S."/>
            <person name="Kobayashi M.J."/>
            <person name="Fawcett J.A."/>
            <person name="Hatakeyama M."/>
            <person name="Paape T."/>
            <person name="Ng C.H."/>
            <person name="Ang C.C."/>
            <person name="Tnah L.H."/>
            <person name="Lee C.T."/>
            <person name="Nishiyama T."/>
            <person name="Sese J."/>
            <person name="O'Brien M.J."/>
            <person name="Copetti D."/>
            <person name="Mohd Noor M.I."/>
            <person name="Ong R.C."/>
            <person name="Putra M."/>
            <person name="Sireger I.Z."/>
            <person name="Indrioko S."/>
            <person name="Kosugi Y."/>
            <person name="Izuno A."/>
            <person name="Isagi Y."/>
            <person name="Lee S.L."/>
            <person name="Shimizu K.K."/>
        </authorList>
    </citation>
    <scope>NUCLEOTIDE SEQUENCE [LARGE SCALE GENOMIC DNA]</scope>
    <source>
        <strain evidence="5">214</strain>
    </source>
</reference>
<feature type="repeat" description="PPR" evidence="3">
    <location>
        <begin position="179"/>
        <end position="209"/>
    </location>
</feature>
<proteinExistence type="inferred from homology"/>
<dbReference type="FunFam" id="1.25.40.10:FF:000227">
    <property type="entry name" value="Pentatricopeptide repeat-containing protein At3g13880"/>
    <property type="match status" value="1"/>
</dbReference>